<keyword evidence="2" id="KW-1185">Reference proteome</keyword>
<reference evidence="1" key="1">
    <citation type="submission" date="2021-01" db="EMBL/GenBank/DDBJ databases">
        <title>Fulvivirga kasyanovii gen. nov., sp nov., a novel member of the phylum Bacteroidetes isolated from seawater in a mussel farm.</title>
        <authorList>
            <person name="Zhao L.-H."/>
            <person name="Wang Z.-J."/>
        </authorList>
    </citation>
    <scope>NUCLEOTIDE SEQUENCE</scope>
    <source>
        <strain evidence="1">2943</strain>
    </source>
</reference>
<gene>
    <name evidence="1" type="ORF">JL102_14680</name>
</gene>
<accession>A0A937FAN8</accession>
<evidence type="ECO:0000313" key="2">
    <source>
        <dbReference type="Proteomes" id="UP000659388"/>
    </source>
</evidence>
<dbReference type="AlphaFoldDB" id="A0A937FAN8"/>
<evidence type="ECO:0000313" key="1">
    <source>
        <dbReference type="EMBL" id="MBL3657390.1"/>
    </source>
</evidence>
<dbReference type="RefSeq" id="WP_202245166.1">
    <property type="nucleotide sequence ID" value="NZ_JAESIY010000007.1"/>
</dbReference>
<dbReference type="EMBL" id="JAESIY010000007">
    <property type="protein sequence ID" value="MBL3657390.1"/>
    <property type="molecule type" value="Genomic_DNA"/>
</dbReference>
<protein>
    <submittedName>
        <fullName evidence="1">Uncharacterized protein</fullName>
    </submittedName>
</protein>
<organism evidence="1 2">
    <name type="scientific">Fulvivirga sediminis</name>
    <dbReference type="NCBI Taxonomy" id="2803949"/>
    <lineage>
        <taxon>Bacteria</taxon>
        <taxon>Pseudomonadati</taxon>
        <taxon>Bacteroidota</taxon>
        <taxon>Cytophagia</taxon>
        <taxon>Cytophagales</taxon>
        <taxon>Fulvivirgaceae</taxon>
        <taxon>Fulvivirga</taxon>
    </lineage>
</organism>
<dbReference type="Proteomes" id="UP000659388">
    <property type="component" value="Unassembled WGS sequence"/>
</dbReference>
<name>A0A937FAN8_9BACT</name>
<comment type="caution">
    <text evidence="1">The sequence shown here is derived from an EMBL/GenBank/DDBJ whole genome shotgun (WGS) entry which is preliminary data.</text>
</comment>
<proteinExistence type="predicted"/>
<sequence>MRKLFIISIVPFLIQCSAASIDTEKEKPIMLYGNNVVVLSDLSNRVMKPKSVADTTIIFNVLNDLKPLIKRSMERNTSDCFKFYSVNQYSIDRIKNPSIDFKFDLDMSGFENREKDRSDYLFERTEGRTYRKDLDKVKLSIQAVYEYNQGSKLLPADLWYYLDKEFDNTVIDTTHLEKMDRAHIYVKKKLNKIILLTDGYIEAGRYGNDKTMVDKQNPNRTKFLSSSLIARFRREFNRSDYPSMEQFFEESGYGLIPLDNELLSEVELLVLEMDDRSIVNGVTTVSPTDREVIMLFWKKWLTESGVKPENLHMYSTFKDQKEMKQVVDDFLGI</sequence>